<dbReference type="PROSITE" id="PS00109">
    <property type="entry name" value="PROTEIN_KINASE_TYR"/>
    <property type="match status" value="1"/>
</dbReference>
<feature type="region of interest" description="Disordered" evidence="1">
    <location>
        <begin position="427"/>
        <end position="458"/>
    </location>
</feature>
<dbReference type="InterPro" id="IPR011009">
    <property type="entry name" value="Kinase-like_dom_sf"/>
</dbReference>
<dbReference type="SUPFAM" id="SSF56112">
    <property type="entry name" value="Protein kinase-like (PK-like)"/>
    <property type="match status" value="1"/>
</dbReference>
<accession>A0AAW0FC25</accession>
<feature type="domain" description="Protein kinase" evidence="2">
    <location>
        <begin position="104"/>
        <end position="380"/>
    </location>
</feature>
<dbReference type="GO" id="GO:0005524">
    <property type="term" value="F:ATP binding"/>
    <property type="evidence" value="ECO:0007669"/>
    <property type="project" value="InterPro"/>
</dbReference>
<feature type="compositionally biased region" description="Low complexity" evidence="1">
    <location>
        <begin position="448"/>
        <end position="458"/>
    </location>
</feature>
<comment type="caution">
    <text evidence="3">The sequence shown here is derived from an EMBL/GenBank/DDBJ whole genome shotgun (WGS) entry which is preliminary data.</text>
</comment>
<evidence type="ECO:0000313" key="4">
    <source>
        <dbReference type="Proteomes" id="UP001385951"/>
    </source>
</evidence>
<dbReference type="PANTHER" id="PTHR44329">
    <property type="entry name" value="SERINE/THREONINE-PROTEIN KINASE TNNI3K-RELATED"/>
    <property type="match status" value="1"/>
</dbReference>
<dbReference type="InterPro" id="IPR001245">
    <property type="entry name" value="Ser-Thr/Tyr_kinase_cat_dom"/>
</dbReference>
<dbReference type="PANTHER" id="PTHR44329:SF214">
    <property type="entry name" value="PROTEIN KINASE DOMAIN-CONTAINING PROTEIN"/>
    <property type="match status" value="1"/>
</dbReference>
<dbReference type="InterPro" id="IPR000719">
    <property type="entry name" value="Prot_kinase_dom"/>
</dbReference>
<proteinExistence type="predicted"/>
<dbReference type="EMBL" id="JASBNA010000064">
    <property type="protein sequence ID" value="KAK7679043.1"/>
    <property type="molecule type" value="Genomic_DNA"/>
</dbReference>
<evidence type="ECO:0000313" key="3">
    <source>
        <dbReference type="EMBL" id="KAK7679043.1"/>
    </source>
</evidence>
<sequence>MNGAEYASATLSDQVLYEQREYMTNLILDALTSEVSRGRMLRLSNETAREYMEWMLKMLNEPLACGLDAPLTRERRYKLRRLLVRLSELSKTLPGSLFIHDVVSTSPHSVAGGSYADIFLAEHKGVKVALKRLRMFKTSGDSETSKSIAAFYRESMIWQRLKHQYILPFLGVLDQSTFAPYLCMVSPWMEYGNINNCMKQLERNGHPVPLKDWTSQILLGLLYLHNEQVVHGDLRGANILVRHDLIIQLSDFGLSRFGDPSSMTNGSHAGGTARWMAPEVVHGSQPEFDSDVYSFACVWIELHTRRPPFPEIQGHIAVLTKVFQGARPDWPESSLKDSKMISKLRALPTWKTICRCLDVDRTRRPRIVELVPMASDTLWIRNSFTDPAHESSGSSDDFGMSSVFKPKTRARNSTISVLSFHTRSTRFSDQSINESRNRTSDPAPPLPTTLANPNRSSALSKRSSVSIGQFSMISSAASSFARFSDLSGSYSHLSLSAGVHSSGPSSRRVTQEIPPVLIAASPKHESGSSYEDLGSSMVDIPPPVTPTSALHGQAY</sequence>
<dbReference type="GO" id="GO:0004674">
    <property type="term" value="F:protein serine/threonine kinase activity"/>
    <property type="evidence" value="ECO:0007669"/>
    <property type="project" value="TreeGrafter"/>
</dbReference>
<evidence type="ECO:0000256" key="1">
    <source>
        <dbReference type="SAM" id="MobiDB-lite"/>
    </source>
</evidence>
<organism evidence="3 4">
    <name type="scientific">Cerrena zonata</name>
    <dbReference type="NCBI Taxonomy" id="2478898"/>
    <lineage>
        <taxon>Eukaryota</taxon>
        <taxon>Fungi</taxon>
        <taxon>Dikarya</taxon>
        <taxon>Basidiomycota</taxon>
        <taxon>Agaricomycotina</taxon>
        <taxon>Agaricomycetes</taxon>
        <taxon>Polyporales</taxon>
        <taxon>Cerrenaceae</taxon>
        <taxon>Cerrena</taxon>
    </lineage>
</organism>
<gene>
    <name evidence="3" type="ORF">QCA50_017987</name>
</gene>
<dbReference type="InterPro" id="IPR008266">
    <property type="entry name" value="Tyr_kinase_AS"/>
</dbReference>
<dbReference type="Pfam" id="PF07714">
    <property type="entry name" value="PK_Tyr_Ser-Thr"/>
    <property type="match status" value="1"/>
</dbReference>
<dbReference type="Proteomes" id="UP001385951">
    <property type="component" value="Unassembled WGS sequence"/>
</dbReference>
<protein>
    <recommendedName>
        <fullName evidence="2">Protein kinase domain-containing protein</fullName>
    </recommendedName>
</protein>
<dbReference type="AlphaFoldDB" id="A0AAW0FC25"/>
<dbReference type="Gene3D" id="1.10.510.10">
    <property type="entry name" value="Transferase(Phosphotransferase) domain 1"/>
    <property type="match status" value="1"/>
</dbReference>
<name>A0AAW0FC25_9APHY</name>
<evidence type="ECO:0000259" key="2">
    <source>
        <dbReference type="PROSITE" id="PS50011"/>
    </source>
</evidence>
<dbReference type="PROSITE" id="PS50011">
    <property type="entry name" value="PROTEIN_KINASE_DOM"/>
    <property type="match status" value="1"/>
</dbReference>
<reference evidence="3 4" key="1">
    <citation type="submission" date="2022-09" db="EMBL/GenBank/DDBJ databases">
        <authorList>
            <person name="Palmer J.M."/>
        </authorList>
    </citation>
    <scope>NUCLEOTIDE SEQUENCE [LARGE SCALE GENOMIC DNA]</scope>
    <source>
        <strain evidence="3 4">DSM 7382</strain>
    </source>
</reference>
<keyword evidence="4" id="KW-1185">Reference proteome</keyword>
<dbReference type="InterPro" id="IPR051681">
    <property type="entry name" value="Ser/Thr_Kinases-Pseudokinases"/>
</dbReference>